<evidence type="ECO:0000313" key="2">
    <source>
        <dbReference type="Proteomes" id="UP000276133"/>
    </source>
</evidence>
<dbReference type="Proteomes" id="UP000276133">
    <property type="component" value="Unassembled WGS sequence"/>
</dbReference>
<organism evidence="1 2">
    <name type="scientific">Brachionus plicatilis</name>
    <name type="common">Marine rotifer</name>
    <name type="synonym">Brachionus muelleri</name>
    <dbReference type="NCBI Taxonomy" id="10195"/>
    <lineage>
        <taxon>Eukaryota</taxon>
        <taxon>Metazoa</taxon>
        <taxon>Spiralia</taxon>
        <taxon>Gnathifera</taxon>
        <taxon>Rotifera</taxon>
        <taxon>Eurotatoria</taxon>
        <taxon>Monogononta</taxon>
        <taxon>Pseudotrocha</taxon>
        <taxon>Ploima</taxon>
        <taxon>Brachionidae</taxon>
        <taxon>Brachionus</taxon>
    </lineage>
</organism>
<dbReference type="EMBL" id="REGN01003317">
    <property type="protein sequence ID" value="RNA23266.1"/>
    <property type="molecule type" value="Genomic_DNA"/>
</dbReference>
<protein>
    <submittedName>
        <fullName evidence="1">Uncharacterized protein</fullName>
    </submittedName>
</protein>
<accession>A0A3M7RI55</accession>
<name>A0A3M7RI55_BRAPC</name>
<sequence>MDNFLSVMRFRSSSMRSNHGDILVFADGRVLRVRIVVNCRVGRYLAQSGVLELAQHVLALFGVFGRRTGQEHDERGRLRFFGHVYYFFESGHAEGHVFGRHTGMVKRVQGHLGGGLAERLGGQWTDHFAGLHLGLLEPGLNFA</sequence>
<gene>
    <name evidence="1" type="ORF">BpHYR1_033065</name>
</gene>
<proteinExistence type="predicted"/>
<keyword evidence="2" id="KW-1185">Reference proteome</keyword>
<comment type="caution">
    <text evidence="1">The sequence shown here is derived from an EMBL/GenBank/DDBJ whole genome shotgun (WGS) entry which is preliminary data.</text>
</comment>
<reference evidence="1 2" key="1">
    <citation type="journal article" date="2018" name="Sci. Rep.">
        <title>Genomic signatures of local adaptation to the degree of environmental predictability in rotifers.</title>
        <authorList>
            <person name="Franch-Gras L."/>
            <person name="Hahn C."/>
            <person name="Garcia-Roger E.M."/>
            <person name="Carmona M.J."/>
            <person name="Serra M."/>
            <person name="Gomez A."/>
        </authorList>
    </citation>
    <scope>NUCLEOTIDE SEQUENCE [LARGE SCALE GENOMIC DNA]</scope>
    <source>
        <strain evidence="1">HYR1</strain>
    </source>
</reference>
<dbReference type="AlphaFoldDB" id="A0A3M7RI55"/>
<evidence type="ECO:0000313" key="1">
    <source>
        <dbReference type="EMBL" id="RNA23266.1"/>
    </source>
</evidence>